<comment type="caution">
    <text evidence="7">The sequence shown here is derived from an EMBL/GenBank/DDBJ whole genome shotgun (WGS) entry which is preliminary data.</text>
</comment>
<dbReference type="GO" id="GO:0140359">
    <property type="term" value="F:ABC-type transporter activity"/>
    <property type="evidence" value="ECO:0007669"/>
    <property type="project" value="InterPro"/>
</dbReference>
<dbReference type="GO" id="GO:0005886">
    <property type="term" value="C:plasma membrane"/>
    <property type="evidence" value="ECO:0007669"/>
    <property type="project" value="TreeGrafter"/>
</dbReference>
<evidence type="ECO:0000256" key="2">
    <source>
        <dbReference type="ARBA" id="ARBA00022692"/>
    </source>
</evidence>
<organism evidence="7 8">
    <name type="scientific">Solanum bulbocastanum</name>
    <name type="common">Wild potato</name>
    <dbReference type="NCBI Taxonomy" id="147425"/>
    <lineage>
        <taxon>Eukaryota</taxon>
        <taxon>Viridiplantae</taxon>
        <taxon>Streptophyta</taxon>
        <taxon>Embryophyta</taxon>
        <taxon>Tracheophyta</taxon>
        <taxon>Spermatophyta</taxon>
        <taxon>Magnoliopsida</taxon>
        <taxon>eudicotyledons</taxon>
        <taxon>Gunneridae</taxon>
        <taxon>Pentapetalae</taxon>
        <taxon>asterids</taxon>
        <taxon>lamiids</taxon>
        <taxon>Solanales</taxon>
        <taxon>Solanaceae</taxon>
        <taxon>Solanoideae</taxon>
        <taxon>Solaneae</taxon>
        <taxon>Solanum</taxon>
    </lineage>
</organism>
<feature type="transmembrane region" description="Helical" evidence="5">
    <location>
        <begin position="80"/>
        <end position="100"/>
    </location>
</feature>
<keyword evidence="2 5" id="KW-0812">Transmembrane</keyword>
<dbReference type="InterPro" id="IPR039421">
    <property type="entry name" value="Type_1_exporter"/>
</dbReference>
<evidence type="ECO:0000259" key="6">
    <source>
        <dbReference type="PROSITE" id="PS50929"/>
    </source>
</evidence>
<feature type="domain" description="ABC transmembrane type-1" evidence="6">
    <location>
        <begin position="1"/>
        <end position="139"/>
    </location>
</feature>
<dbReference type="AlphaFoldDB" id="A0AAN8U016"/>
<gene>
    <name evidence="7" type="ORF">RDI58_004957</name>
</gene>
<accession>A0AAN8U016</accession>
<sequence length="163" mass="18227">MVTGERQVIRIRRLYLRTILRQDIAFFDTETTTGQVIGRMSGDTFLIQDALGDKVGKFIQYLSAFVGGFIIAFTKGWLLSLVLVSCVPALVIAGGAMASIMSEMSSRGQMTYAQAGDIVERTVGAMKTVAAFNGEKLEMIKSWTRHILTRSFIYLWTCHLVWF</sequence>
<comment type="subcellular location">
    <subcellularLocation>
        <location evidence="1">Membrane</location>
        <topology evidence="1">Multi-pass membrane protein</topology>
    </subcellularLocation>
</comment>
<dbReference type="Pfam" id="PF00664">
    <property type="entry name" value="ABC_membrane"/>
    <property type="match status" value="1"/>
</dbReference>
<evidence type="ECO:0000313" key="8">
    <source>
        <dbReference type="Proteomes" id="UP001371456"/>
    </source>
</evidence>
<dbReference type="EMBL" id="JBANQN010000002">
    <property type="protein sequence ID" value="KAK6797255.1"/>
    <property type="molecule type" value="Genomic_DNA"/>
</dbReference>
<proteinExistence type="predicted"/>
<dbReference type="Proteomes" id="UP001371456">
    <property type="component" value="Unassembled WGS sequence"/>
</dbReference>
<dbReference type="PANTHER" id="PTHR24222">
    <property type="entry name" value="ABC TRANSPORTER B FAMILY"/>
    <property type="match status" value="1"/>
</dbReference>
<dbReference type="Gene3D" id="1.20.1560.10">
    <property type="entry name" value="ABC transporter type 1, transmembrane domain"/>
    <property type="match status" value="1"/>
</dbReference>
<evidence type="ECO:0000256" key="1">
    <source>
        <dbReference type="ARBA" id="ARBA00004141"/>
    </source>
</evidence>
<dbReference type="PROSITE" id="PS50929">
    <property type="entry name" value="ABC_TM1F"/>
    <property type="match status" value="1"/>
</dbReference>
<dbReference type="SUPFAM" id="SSF90123">
    <property type="entry name" value="ABC transporter transmembrane region"/>
    <property type="match status" value="1"/>
</dbReference>
<evidence type="ECO:0000256" key="5">
    <source>
        <dbReference type="SAM" id="Phobius"/>
    </source>
</evidence>
<name>A0AAN8U016_SOLBU</name>
<evidence type="ECO:0000256" key="4">
    <source>
        <dbReference type="ARBA" id="ARBA00023136"/>
    </source>
</evidence>
<dbReference type="GO" id="GO:0005524">
    <property type="term" value="F:ATP binding"/>
    <property type="evidence" value="ECO:0007669"/>
    <property type="project" value="InterPro"/>
</dbReference>
<evidence type="ECO:0000256" key="3">
    <source>
        <dbReference type="ARBA" id="ARBA00022989"/>
    </source>
</evidence>
<evidence type="ECO:0000313" key="7">
    <source>
        <dbReference type="EMBL" id="KAK6797255.1"/>
    </source>
</evidence>
<dbReference type="InterPro" id="IPR036640">
    <property type="entry name" value="ABC1_TM_sf"/>
</dbReference>
<reference evidence="7 8" key="1">
    <citation type="submission" date="2024-02" db="EMBL/GenBank/DDBJ databases">
        <title>de novo genome assembly of Solanum bulbocastanum strain 11H21.</title>
        <authorList>
            <person name="Hosaka A.J."/>
        </authorList>
    </citation>
    <scope>NUCLEOTIDE SEQUENCE [LARGE SCALE GENOMIC DNA]</scope>
    <source>
        <tissue evidence="7">Young leaves</tissue>
    </source>
</reference>
<keyword evidence="4 5" id="KW-0472">Membrane</keyword>
<keyword evidence="3 5" id="KW-1133">Transmembrane helix</keyword>
<dbReference type="PANTHER" id="PTHR24222:SF50">
    <property type="entry name" value="ABC TRANSPORTER B FAMILY MEMBER 9-LIKE ISOFORM X2"/>
    <property type="match status" value="1"/>
</dbReference>
<dbReference type="InterPro" id="IPR011527">
    <property type="entry name" value="ABC1_TM_dom"/>
</dbReference>
<protein>
    <recommendedName>
        <fullName evidence="6">ABC transmembrane type-1 domain-containing protein</fullName>
    </recommendedName>
</protein>
<dbReference type="CDD" id="cd18577">
    <property type="entry name" value="ABC_6TM_Pgp_ABCB1_D1_like"/>
    <property type="match status" value="1"/>
</dbReference>
<keyword evidence="8" id="KW-1185">Reference proteome</keyword>